<accession>A8SCZ4</accession>
<dbReference type="EMBL" id="ABED02000027">
    <property type="protein sequence ID" value="EDP21147.1"/>
    <property type="molecule type" value="Genomic_DNA"/>
</dbReference>
<organism evidence="1 2">
    <name type="scientific">Faecalibacterium prausnitzii M21/2</name>
    <dbReference type="NCBI Taxonomy" id="411485"/>
    <lineage>
        <taxon>Bacteria</taxon>
        <taxon>Bacillati</taxon>
        <taxon>Bacillota</taxon>
        <taxon>Clostridia</taxon>
        <taxon>Eubacteriales</taxon>
        <taxon>Oscillospiraceae</taxon>
        <taxon>Faecalibacterium</taxon>
    </lineage>
</organism>
<comment type="caution">
    <text evidence="1">The sequence shown here is derived from an EMBL/GenBank/DDBJ whole genome shotgun (WGS) entry which is preliminary data.</text>
</comment>
<dbReference type="AlphaFoldDB" id="A8SCZ4"/>
<reference evidence="1 2" key="1">
    <citation type="submission" date="2007-09" db="EMBL/GenBank/DDBJ databases">
        <title>Draft genome sequence of Faecalibacterium prausnitzii M21/2.</title>
        <authorList>
            <person name="Sudarsanam P."/>
            <person name="Ley R."/>
            <person name="Guruge J."/>
            <person name="Turnbaugh P.J."/>
            <person name="Mahowald M."/>
            <person name="Liep D."/>
            <person name="Gordon J."/>
        </authorList>
    </citation>
    <scope>NUCLEOTIDE SEQUENCE [LARGE SCALE GENOMIC DNA]</scope>
    <source>
        <strain evidence="1 2">M21/2</strain>
    </source>
</reference>
<evidence type="ECO:0000313" key="1">
    <source>
        <dbReference type="EMBL" id="EDP21147.1"/>
    </source>
</evidence>
<protein>
    <submittedName>
        <fullName evidence="1">Uncharacterized protein</fullName>
    </submittedName>
</protein>
<name>A8SCZ4_9FIRM</name>
<sequence length="36" mass="4178">MPTSFKPVGILLLVPYYRQLLYLAANLFVIKCKNHI</sequence>
<evidence type="ECO:0000313" key="2">
    <source>
        <dbReference type="Proteomes" id="UP000005945"/>
    </source>
</evidence>
<dbReference type="Proteomes" id="UP000005945">
    <property type="component" value="Unassembled WGS sequence"/>
</dbReference>
<gene>
    <name evidence="1" type="ORF">FAEPRAM212_01871</name>
</gene>
<dbReference type="HOGENOM" id="CLU_3356283_0_0_9"/>
<proteinExistence type="predicted"/>
<reference evidence="1 2" key="2">
    <citation type="submission" date="2007-09" db="EMBL/GenBank/DDBJ databases">
        <authorList>
            <person name="Fulton L."/>
            <person name="Clifton S."/>
            <person name="Fulton B."/>
            <person name="Xu J."/>
            <person name="Minx P."/>
            <person name="Pepin K.H."/>
            <person name="Johnson M."/>
            <person name="Thiruvilangam P."/>
            <person name="Bhonagiri V."/>
            <person name="Nash W.E."/>
            <person name="Mardis E.R."/>
            <person name="Wilson R.K."/>
        </authorList>
    </citation>
    <scope>NUCLEOTIDE SEQUENCE [LARGE SCALE GENOMIC DNA]</scope>
    <source>
        <strain evidence="1 2">M21/2</strain>
    </source>
</reference>